<dbReference type="STRING" id="284590.Q6CLT4"/>
<dbReference type="InterPro" id="IPR021858">
    <property type="entry name" value="Fun_TF"/>
</dbReference>
<dbReference type="InterPro" id="IPR036864">
    <property type="entry name" value="Zn2-C6_fun-type_DNA-bd_sf"/>
</dbReference>
<dbReference type="GO" id="GO:0008270">
    <property type="term" value="F:zinc ion binding"/>
    <property type="evidence" value="ECO:0007669"/>
    <property type="project" value="InterPro"/>
</dbReference>
<dbReference type="Proteomes" id="UP000000598">
    <property type="component" value="Chromosome F"/>
</dbReference>
<dbReference type="InParanoid" id="Q6CLT4"/>
<accession>Q6CLT4</accession>
<dbReference type="SUPFAM" id="SSF57701">
    <property type="entry name" value="Zn2/Cys6 DNA-binding domain"/>
    <property type="match status" value="1"/>
</dbReference>
<dbReference type="PROSITE" id="PS00463">
    <property type="entry name" value="ZN2_CY6_FUNGAL_1"/>
    <property type="match status" value="1"/>
</dbReference>
<dbReference type="CDD" id="cd00067">
    <property type="entry name" value="GAL4"/>
    <property type="match status" value="1"/>
</dbReference>
<evidence type="ECO:0000259" key="3">
    <source>
        <dbReference type="PROSITE" id="PS50048"/>
    </source>
</evidence>
<dbReference type="PANTHER" id="PTHR37534">
    <property type="entry name" value="TRANSCRIPTIONAL ACTIVATOR PROTEIN UGA3"/>
    <property type="match status" value="1"/>
</dbReference>
<dbReference type="GeneID" id="2895526"/>
<dbReference type="Pfam" id="PF00172">
    <property type="entry name" value="Zn_clus"/>
    <property type="match status" value="1"/>
</dbReference>
<dbReference type="HOGENOM" id="CLU_028918_0_0_1"/>
<keyword evidence="5" id="KW-1185">Reference proteome</keyword>
<dbReference type="GO" id="GO:0005634">
    <property type="term" value="C:nucleus"/>
    <property type="evidence" value="ECO:0007669"/>
    <property type="project" value="UniProtKB-SubCell"/>
</dbReference>
<dbReference type="eggNOG" id="ENOG502QWIS">
    <property type="taxonomic scope" value="Eukaryota"/>
</dbReference>
<sequence length="597" mass="69848">MVIKKRSSTGCLICRRRKKKCDEVKPTCTACKRNFLECIWPNSSNTKDGKVGKKISQVESEDTKFNITHLKLKHRIKYTRTSDLRMEVYVKRRSDELYLYDGKKLQKITKFPRELPPLPKDSTSRYIKYHEKNLLKDECWNSIAPLDLELKEFPFVDIPDGLTIPPYELETPTEEEEKRYIDILQRYHRNEILDDTFFQGVDLESFIFYTCLTGFIPKLGTQYTSPELTVGATFVPFVSFNPIMRQVFLCCGATFLAWKDFDRFQRFSDDYFVSSVNLLRDYMSANPQYYNEDWIFGSTQLLCIRVKNAFFGTVDDSVKFLSDSYKVISHRYFDNRVINPHERMFVESFIYHYSISVLCAKDISKLPSPFVIFKELNKALSCPVYNCENVLEWMKNPVLGSCLDIFEIIAKLSYIARLSMPLTTTWLLKVVQLRNICIKYKHPMPEQPMKEIEWFNFRINSMVGLLTAKSCYLFASKMIDFDNFDAHSSPVKECVKEIIQHFKEIPEGHQIWGILSWTMLVSGSFCTDPEDQDYILQLINKMAETAHSYVGVKMTRFLHDVWNHSDTVTGANGTDISTHKNNINHLFDRERLSQVDM</sequence>
<evidence type="ECO:0000313" key="5">
    <source>
        <dbReference type="Proteomes" id="UP000000598"/>
    </source>
</evidence>
<dbReference type="Gene3D" id="4.10.240.10">
    <property type="entry name" value="Zn(2)-C6 fungal-type DNA-binding domain"/>
    <property type="match status" value="1"/>
</dbReference>
<dbReference type="KEGG" id="kla:KLLA0_F00572g"/>
<protein>
    <submittedName>
        <fullName evidence="4">KLLA0F00572p</fullName>
    </submittedName>
</protein>
<reference evidence="4 5" key="1">
    <citation type="journal article" date="2004" name="Nature">
        <title>Genome evolution in yeasts.</title>
        <authorList>
            <consortium name="Genolevures"/>
            <person name="Dujon B."/>
            <person name="Sherman D."/>
            <person name="Fischer G."/>
            <person name="Durrens P."/>
            <person name="Casaregola S."/>
            <person name="Lafontaine I."/>
            <person name="de Montigny J."/>
            <person name="Marck C."/>
            <person name="Neuveglise C."/>
            <person name="Talla E."/>
            <person name="Goffard N."/>
            <person name="Frangeul L."/>
            <person name="Aigle M."/>
            <person name="Anthouard V."/>
            <person name="Babour A."/>
            <person name="Barbe V."/>
            <person name="Barnay S."/>
            <person name="Blanchin S."/>
            <person name="Beckerich J.M."/>
            <person name="Beyne E."/>
            <person name="Bleykasten C."/>
            <person name="Boisrame A."/>
            <person name="Boyer J."/>
            <person name="Cattolico L."/>
            <person name="Confanioleri F."/>
            <person name="de Daruvar A."/>
            <person name="Despons L."/>
            <person name="Fabre E."/>
            <person name="Fairhead C."/>
            <person name="Ferry-Dumazet H."/>
            <person name="Groppi A."/>
            <person name="Hantraye F."/>
            <person name="Hennequin C."/>
            <person name="Jauniaux N."/>
            <person name="Joyet P."/>
            <person name="Kachouri R."/>
            <person name="Kerrest A."/>
            <person name="Koszul R."/>
            <person name="Lemaire M."/>
            <person name="Lesur I."/>
            <person name="Ma L."/>
            <person name="Muller H."/>
            <person name="Nicaud J.M."/>
            <person name="Nikolski M."/>
            <person name="Oztas S."/>
            <person name="Ozier-Kalogeropoulos O."/>
            <person name="Pellenz S."/>
            <person name="Potier S."/>
            <person name="Richard G.F."/>
            <person name="Straub M.L."/>
            <person name="Suleau A."/>
            <person name="Swennene D."/>
            <person name="Tekaia F."/>
            <person name="Wesolowski-Louvel M."/>
            <person name="Westhof E."/>
            <person name="Wirth B."/>
            <person name="Zeniou-Meyer M."/>
            <person name="Zivanovic I."/>
            <person name="Bolotin-Fukuhara M."/>
            <person name="Thierry A."/>
            <person name="Bouchier C."/>
            <person name="Caudron B."/>
            <person name="Scarpelli C."/>
            <person name="Gaillardin C."/>
            <person name="Weissenbach J."/>
            <person name="Wincker P."/>
            <person name="Souciet J.L."/>
        </authorList>
    </citation>
    <scope>NUCLEOTIDE SEQUENCE [LARGE SCALE GENOMIC DNA]</scope>
    <source>
        <strain evidence="5">ATCC 8585 / CBS 2359 / DSM 70799 / NBRC 1267 / NRRL Y-1140 / WM37</strain>
    </source>
</reference>
<dbReference type="PANTHER" id="PTHR37534:SF46">
    <property type="entry name" value="ZN(II)2CYS6 TRANSCRIPTION FACTOR (EUROFUNG)"/>
    <property type="match status" value="1"/>
</dbReference>
<evidence type="ECO:0000256" key="2">
    <source>
        <dbReference type="ARBA" id="ARBA00023242"/>
    </source>
</evidence>
<comment type="subcellular location">
    <subcellularLocation>
        <location evidence="1">Nucleus</location>
    </subcellularLocation>
</comment>
<dbReference type="OMA" id="CCGATYL"/>
<name>Q6CLT4_KLULA</name>
<dbReference type="InterPro" id="IPR001138">
    <property type="entry name" value="Zn2Cys6_DnaBD"/>
</dbReference>
<organism evidence="4 5">
    <name type="scientific">Kluyveromyces lactis (strain ATCC 8585 / CBS 2359 / DSM 70799 / NBRC 1267 / NRRL Y-1140 / WM37)</name>
    <name type="common">Yeast</name>
    <name type="synonym">Candida sphaerica</name>
    <dbReference type="NCBI Taxonomy" id="284590"/>
    <lineage>
        <taxon>Eukaryota</taxon>
        <taxon>Fungi</taxon>
        <taxon>Dikarya</taxon>
        <taxon>Ascomycota</taxon>
        <taxon>Saccharomycotina</taxon>
        <taxon>Saccharomycetes</taxon>
        <taxon>Saccharomycetales</taxon>
        <taxon>Saccharomycetaceae</taxon>
        <taxon>Kluyveromyces</taxon>
    </lineage>
</organism>
<feature type="domain" description="Zn(2)-C6 fungal-type" evidence="3">
    <location>
        <begin position="10"/>
        <end position="40"/>
    </location>
</feature>
<dbReference type="AlphaFoldDB" id="Q6CLT4"/>
<keyword evidence="2" id="KW-0539">Nucleus</keyword>
<evidence type="ECO:0000256" key="1">
    <source>
        <dbReference type="ARBA" id="ARBA00004123"/>
    </source>
</evidence>
<proteinExistence type="predicted"/>
<dbReference type="RefSeq" id="XP_455105.1">
    <property type="nucleotide sequence ID" value="XM_455105.1"/>
</dbReference>
<dbReference type="PROSITE" id="PS50048">
    <property type="entry name" value="ZN2_CY6_FUNGAL_2"/>
    <property type="match status" value="1"/>
</dbReference>
<gene>
    <name evidence="4" type="ORF">KLLA0_F00572g</name>
</gene>
<dbReference type="SMART" id="SM00066">
    <property type="entry name" value="GAL4"/>
    <property type="match status" value="1"/>
</dbReference>
<dbReference type="Pfam" id="PF11951">
    <property type="entry name" value="Fungal_trans_2"/>
    <property type="match status" value="1"/>
</dbReference>
<dbReference type="GO" id="GO:0000981">
    <property type="term" value="F:DNA-binding transcription factor activity, RNA polymerase II-specific"/>
    <property type="evidence" value="ECO:0007669"/>
    <property type="project" value="InterPro"/>
</dbReference>
<evidence type="ECO:0000313" key="4">
    <source>
        <dbReference type="EMBL" id="CAG97812.1"/>
    </source>
</evidence>
<dbReference type="PaxDb" id="284590-Q6CLT4"/>
<dbReference type="EMBL" id="CR382126">
    <property type="protein sequence ID" value="CAG97812.1"/>
    <property type="molecule type" value="Genomic_DNA"/>
</dbReference>